<reference evidence="1" key="2">
    <citation type="submission" date="2020-11" db="EMBL/GenBank/DDBJ databases">
        <authorList>
            <person name="McCartney M.A."/>
            <person name="Auch B."/>
            <person name="Kono T."/>
            <person name="Mallez S."/>
            <person name="Becker A."/>
            <person name="Gohl D.M."/>
            <person name="Silverstein K.A.T."/>
            <person name="Koren S."/>
            <person name="Bechman K.B."/>
            <person name="Herman A."/>
            <person name="Abrahante J.E."/>
            <person name="Garbe J."/>
        </authorList>
    </citation>
    <scope>NUCLEOTIDE SEQUENCE</scope>
    <source>
        <strain evidence="1">Duluth1</strain>
        <tissue evidence="1">Whole animal</tissue>
    </source>
</reference>
<dbReference type="InterPro" id="IPR035897">
    <property type="entry name" value="Toll_tir_struct_dom_sf"/>
</dbReference>
<accession>A0A9D4FXY7</accession>
<reference evidence="1" key="1">
    <citation type="journal article" date="2019" name="bioRxiv">
        <title>The Genome of the Zebra Mussel, Dreissena polymorpha: A Resource for Invasive Species Research.</title>
        <authorList>
            <person name="McCartney M.A."/>
            <person name="Auch B."/>
            <person name="Kono T."/>
            <person name="Mallez S."/>
            <person name="Zhang Y."/>
            <person name="Obille A."/>
            <person name="Becker A."/>
            <person name="Abrahante J.E."/>
            <person name="Garbe J."/>
            <person name="Badalamenti J.P."/>
            <person name="Herman A."/>
            <person name="Mangelson H."/>
            <person name="Liachko I."/>
            <person name="Sullivan S."/>
            <person name="Sone E.D."/>
            <person name="Koren S."/>
            <person name="Silverstein K.A.T."/>
            <person name="Beckman K.B."/>
            <person name="Gohl D.M."/>
        </authorList>
    </citation>
    <scope>NUCLEOTIDE SEQUENCE</scope>
    <source>
        <strain evidence="1">Duluth1</strain>
        <tissue evidence="1">Whole animal</tissue>
    </source>
</reference>
<proteinExistence type="predicted"/>
<protein>
    <submittedName>
        <fullName evidence="1">Uncharacterized protein</fullName>
    </submittedName>
</protein>
<keyword evidence="2" id="KW-1185">Reference proteome</keyword>
<dbReference type="SUPFAM" id="SSF52200">
    <property type="entry name" value="Toll/Interleukin receptor TIR domain"/>
    <property type="match status" value="1"/>
</dbReference>
<dbReference type="Proteomes" id="UP000828390">
    <property type="component" value="Unassembled WGS sequence"/>
</dbReference>
<name>A0A9D4FXY7_DREPO</name>
<dbReference type="AlphaFoldDB" id="A0A9D4FXY7"/>
<sequence>MGYLDSDGTGGKEIANTLEENNVRNFTSNPSDSLFKCEGDHGGWVIYVLSKAALEDHVFSVQIMCSLHTDVDERKQRVMIVLIDLQICNVPECMQWVRFFHVTKDKAYLNGILRTVSVKIAF</sequence>
<gene>
    <name evidence="1" type="ORF">DPMN_132244</name>
</gene>
<dbReference type="EMBL" id="JAIWYP010000006">
    <property type="protein sequence ID" value="KAH3803972.1"/>
    <property type="molecule type" value="Genomic_DNA"/>
</dbReference>
<organism evidence="1 2">
    <name type="scientific">Dreissena polymorpha</name>
    <name type="common">Zebra mussel</name>
    <name type="synonym">Mytilus polymorpha</name>
    <dbReference type="NCBI Taxonomy" id="45954"/>
    <lineage>
        <taxon>Eukaryota</taxon>
        <taxon>Metazoa</taxon>
        <taxon>Spiralia</taxon>
        <taxon>Lophotrochozoa</taxon>
        <taxon>Mollusca</taxon>
        <taxon>Bivalvia</taxon>
        <taxon>Autobranchia</taxon>
        <taxon>Heteroconchia</taxon>
        <taxon>Euheterodonta</taxon>
        <taxon>Imparidentia</taxon>
        <taxon>Neoheterodontei</taxon>
        <taxon>Myida</taxon>
        <taxon>Dreissenoidea</taxon>
        <taxon>Dreissenidae</taxon>
        <taxon>Dreissena</taxon>
    </lineage>
</organism>
<evidence type="ECO:0000313" key="2">
    <source>
        <dbReference type="Proteomes" id="UP000828390"/>
    </source>
</evidence>
<comment type="caution">
    <text evidence="1">The sequence shown here is derived from an EMBL/GenBank/DDBJ whole genome shotgun (WGS) entry which is preliminary data.</text>
</comment>
<evidence type="ECO:0000313" key="1">
    <source>
        <dbReference type="EMBL" id="KAH3803972.1"/>
    </source>
</evidence>